<organism evidence="7 8">
    <name type="scientific">Pseudorhodoferax aquiterrae</name>
    <dbReference type="NCBI Taxonomy" id="747304"/>
    <lineage>
        <taxon>Bacteria</taxon>
        <taxon>Pseudomonadati</taxon>
        <taxon>Pseudomonadota</taxon>
        <taxon>Betaproteobacteria</taxon>
        <taxon>Burkholderiales</taxon>
        <taxon>Comamonadaceae</taxon>
    </lineage>
</organism>
<dbReference type="SUPFAM" id="SSF46626">
    <property type="entry name" value="Cytochrome c"/>
    <property type="match status" value="1"/>
</dbReference>
<keyword evidence="1 4" id="KW-0349">Heme</keyword>
<feature type="domain" description="Cytochrome c" evidence="6">
    <location>
        <begin position="37"/>
        <end position="141"/>
    </location>
</feature>
<keyword evidence="8" id="KW-1185">Reference proteome</keyword>
<sequence>MRGLAALLLAGAAAAQPLAPYTVQGDAIAAPLAGLAGDAARGRAIVANRQLGLCLLCHGAPIPEERFQGDLAPNLAGVGTRWSAGQLRLRLVEPQRLVPGTIMPAYHRTEGLRQVGAAWRGKPLLDAQQIEDVVAYLSSLKE</sequence>
<keyword evidence="5" id="KW-0732">Signal</keyword>
<evidence type="ECO:0000313" key="8">
    <source>
        <dbReference type="Proteomes" id="UP000626210"/>
    </source>
</evidence>
<keyword evidence="2 4" id="KW-0479">Metal-binding</keyword>
<dbReference type="Gene3D" id="1.10.760.10">
    <property type="entry name" value="Cytochrome c-like domain"/>
    <property type="match status" value="1"/>
</dbReference>
<dbReference type="Pfam" id="PF00034">
    <property type="entry name" value="Cytochrom_C"/>
    <property type="match status" value="1"/>
</dbReference>
<dbReference type="PROSITE" id="PS51007">
    <property type="entry name" value="CYTC"/>
    <property type="match status" value="1"/>
</dbReference>
<evidence type="ECO:0000256" key="2">
    <source>
        <dbReference type="ARBA" id="ARBA00022723"/>
    </source>
</evidence>
<evidence type="ECO:0000313" key="7">
    <source>
        <dbReference type="EMBL" id="GHC73103.1"/>
    </source>
</evidence>
<evidence type="ECO:0000256" key="1">
    <source>
        <dbReference type="ARBA" id="ARBA00022617"/>
    </source>
</evidence>
<dbReference type="EMBL" id="BMYK01000002">
    <property type="protein sequence ID" value="GHC73103.1"/>
    <property type="molecule type" value="Genomic_DNA"/>
</dbReference>
<dbReference type="InterPro" id="IPR036909">
    <property type="entry name" value="Cyt_c-like_dom_sf"/>
</dbReference>
<evidence type="ECO:0000256" key="5">
    <source>
        <dbReference type="SAM" id="SignalP"/>
    </source>
</evidence>
<gene>
    <name evidence="7" type="primary">soxX</name>
    <name evidence="7" type="ORF">GCM10007320_09450</name>
</gene>
<dbReference type="InterPro" id="IPR030999">
    <property type="entry name" value="Thiosulf_SoxX"/>
</dbReference>
<accession>A0ABQ3FWL1</accession>
<feature type="chain" id="PRO_5045712443" evidence="5">
    <location>
        <begin position="16"/>
        <end position="142"/>
    </location>
</feature>
<evidence type="ECO:0000256" key="4">
    <source>
        <dbReference type="PROSITE-ProRule" id="PRU00433"/>
    </source>
</evidence>
<reference evidence="8" key="1">
    <citation type="journal article" date="2019" name="Int. J. Syst. Evol. Microbiol.">
        <title>The Global Catalogue of Microorganisms (GCM) 10K type strain sequencing project: providing services to taxonomists for standard genome sequencing and annotation.</title>
        <authorList>
            <consortium name="The Broad Institute Genomics Platform"/>
            <consortium name="The Broad Institute Genome Sequencing Center for Infectious Disease"/>
            <person name="Wu L."/>
            <person name="Ma J."/>
        </authorList>
    </citation>
    <scope>NUCLEOTIDE SEQUENCE [LARGE SCALE GENOMIC DNA]</scope>
    <source>
        <strain evidence="8">KCTC 23314</strain>
    </source>
</reference>
<dbReference type="InterPro" id="IPR009056">
    <property type="entry name" value="Cyt_c-like_dom"/>
</dbReference>
<evidence type="ECO:0000259" key="6">
    <source>
        <dbReference type="PROSITE" id="PS51007"/>
    </source>
</evidence>
<dbReference type="RefSeq" id="WP_189685802.1">
    <property type="nucleotide sequence ID" value="NZ_BMYK01000002.1"/>
</dbReference>
<dbReference type="NCBIfam" id="TIGR04485">
    <property type="entry name" value="thiosulf_SoxX"/>
    <property type="match status" value="1"/>
</dbReference>
<name>A0ABQ3FWL1_9BURK</name>
<keyword evidence="3 4" id="KW-0408">Iron</keyword>
<dbReference type="Proteomes" id="UP000626210">
    <property type="component" value="Unassembled WGS sequence"/>
</dbReference>
<comment type="caution">
    <text evidence="7">The sequence shown here is derived from an EMBL/GenBank/DDBJ whole genome shotgun (WGS) entry which is preliminary data.</text>
</comment>
<feature type="signal peptide" evidence="5">
    <location>
        <begin position="1"/>
        <end position="15"/>
    </location>
</feature>
<evidence type="ECO:0000256" key="3">
    <source>
        <dbReference type="ARBA" id="ARBA00023004"/>
    </source>
</evidence>
<protein>
    <submittedName>
        <fullName evidence="7">Sulfur oxidation c-type cytochrome SoxX</fullName>
    </submittedName>
</protein>
<proteinExistence type="predicted"/>